<dbReference type="HOGENOM" id="CLU_078248_0_0_12"/>
<evidence type="ECO:0000259" key="3">
    <source>
        <dbReference type="SMART" id="SM00909"/>
    </source>
</evidence>
<organism evidence="4 5">
    <name type="scientific">Treponema maltophilum ATCC 51939</name>
    <dbReference type="NCBI Taxonomy" id="1125699"/>
    <lineage>
        <taxon>Bacteria</taxon>
        <taxon>Pseudomonadati</taxon>
        <taxon>Spirochaetota</taxon>
        <taxon>Spirochaetia</taxon>
        <taxon>Spirochaetales</taxon>
        <taxon>Treponemataceae</taxon>
        <taxon>Treponema</taxon>
    </lineage>
</organism>
<dbReference type="InterPro" id="IPR019606">
    <property type="entry name" value="GerMN"/>
</dbReference>
<sequence length="333" mass="34723">MGMKDSSGKKHNGIAAAFWIAVAVALVIAFLVKQDHIIGVLKETAFFEHVFGREPDFIARHETSSQNKTDDMQSGETIVLEKEQPQKEQAQTQKEQAQGASSGAPGNLLPSDRASSAGAERSGSAAGVPSSAAANSSAPVSSPAAGSAKSGAAKTPSAEKTASGTKDKSAASSAAKPAASQAAASEAKPAAPAKMNQYLCFIAIGADGFVERKEVNRAVPKTNTPLTAALTALLEGPGIPELEKGYISLIPAGTKLLSASVQNKTAYINFSQEFAFNKYGEQGYLGQLMQVVYTATAFGTIDNVQFLIDGEKNEYLGSEGVWIGTPLARYNFK</sequence>
<keyword evidence="5" id="KW-1185">Reference proteome</keyword>
<feature type="compositionally biased region" description="Low complexity" evidence="1">
    <location>
        <begin position="87"/>
        <end position="100"/>
    </location>
</feature>
<dbReference type="eggNOG" id="COG5401">
    <property type="taxonomic scope" value="Bacteria"/>
</dbReference>
<comment type="caution">
    <text evidence="4">The sequence shown here is derived from an EMBL/GenBank/DDBJ whole genome shotgun (WGS) entry which is preliminary data.</text>
</comment>
<protein>
    <recommendedName>
        <fullName evidence="3">GerMN domain-containing protein</fullName>
    </recommendedName>
</protein>
<feature type="compositionally biased region" description="Low complexity" evidence="1">
    <location>
        <begin position="111"/>
        <end position="174"/>
    </location>
</feature>
<dbReference type="SMART" id="SM00909">
    <property type="entry name" value="Germane"/>
    <property type="match status" value="1"/>
</dbReference>
<gene>
    <name evidence="4" type="ORF">HMPREF9194_00074</name>
</gene>
<evidence type="ECO:0000256" key="1">
    <source>
        <dbReference type="SAM" id="MobiDB-lite"/>
    </source>
</evidence>
<evidence type="ECO:0000256" key="2">
    <source>
        <dbReference type="SAM" id="Phobius"/>
    </source>
</evidence>
<dbReference type="AlphaFoldDB" id="S3K521"/>
<proteinExistence type="predicted"/>
<keyword evidence="2" id="KW-1133">Transmembrane helix</keyword>
<name>S3K521_TREMA</name>
<accession>S3K521</accession>
<reference evidence="4 5" key="1">
    <citation type="submission" date="2013-04" db="EMBL/GenBank/DDBJ databases">
        <title>The Genome Sequence of Treponema maltophilum ATCC 51939.</title>
        <authorList>
            <consortium name="The Broad Institute Genomics Platform"/>
            <person name="Earl A."/>
            <person name="Ward D."/>
            <person name="Feldgarden M."/>
            <person name="Gevers D."/>
            <person name="Leonetti C."/>
            <person name="Blanton J.M."/>
            <person name="Dewhirst F.E."/>
            <person name="Izard J."/>
            <person name="Walker B."/>
            <person name="Young S."/>
            <person name="Zeng Q."/>
            <person name="Gargeya S."/>
            <person name="Fitzgerald M."/>
            <person name="Haas B."/>
            <person name="Abouelleil A."/>
            <person name="Allen A.W."/>
            <person name="Alvarado L."/>
            <person name="Arachchi H.M."/>
            <person name="Berlin A.M."/>
            <person name="Chapman S.B."/>
            <person name="Gainer-Dewar J."/>
            <person name="Goldberg J."/>
            <person name="Griggs A."/>
            <person name="Gujja S."/>
            <person name="Hansen M."/>
            <person name="Howarth C."/>
            <person name="Imamovic A."/>
            <person name="Ireland A."/>
            <person name="Larimer J."/>
            <person name="McCowan C."/>
            <person name="Murphy C."/>
            <person name="Pearson M."/>
            <person name="Poon T.W."/>
            <person name="Priest M."/>
            <person name="Roberts A."/>
            <person name="Saif S."/>
            <person name="Shea T."/>
            <person name="Sisk P."/>
            <person name="Sykes S."/>
            <person name="Wortman J."/>
            <person name="Nusbaum C."/>
            <person name="Birren B."/>
        </authorList>
    </citation>
    <scope>NUCLEOTIDE SEQUENCE [LARGE SCALE GENOMIC DNA]</scope>
    <source>
        <strain evidence="4 5">ATCC 51939</strain>
    </source>
</reference>
<feature type="region of interest" description="Disordered" evidence="1">
    <location>
        <begin position="82"/>
        <end position="174"/>
    </location>
</feature>
<dbReference type="STRING" id="1125699.HMPREF9194_00074"/>
<feature type="domain" description="GerMN" evidence="3">
    <location>
        <begin position="226"/>
        <end position="317"/>
    </location>
</feature>
<keyword evidence="2" id="KW-0472">Membrane</keyword>
<keyword evidence="2" id="KW-0812">Transmembrane</keyword>
<dbReference type="OrthoDB" id="306061at2"/>
<dbReference type="Proteomes" id="UP000014541">
    <property type="component" value="Unassembled WGS sequence"/>
</dbReference>
<evidence type="ECO:0000313" key="4">
    <source>
        <dbReference type="EMBL" id="EPF32086.1"/>
    </source>
</evidence>
<dbReference type="EMBL" id="ATFF01000002">
    <property type="protein sequence ID" value="EPF32086.1"/>
    <property type="molecule type" value="Genomic_DNA"/>
</dbReference>
<dbReference type="PATRIC" id="fig|1125699.3.peg.73"/>
<dbReference type="Pfam" id="PF10646">
    <property type="entry name" value="Germane"/>
    <property type="match status" value="1"/>
</dbReference>
<feature type="transmembrane region" description="Helical" evidence="2">
    <location>
        <begin position="12"/>
        <end position="32"/>
    </location>
</feature>
<evidence type="ECO:0000313" key="5">
    <source>
        <dbReference type="Proteomes" id="UP000014541"/>
    </source>
</evidence>